<organism evidence="2 3">
    <name type="scientific">Atlantibacter subterraneus</name>
    <dbReference type="NCBI Taxonomy" id="255519"/>
    <lineage>
        <taxon>Bacteria</taxon>
        <taxon>Pseudomonadati</taxon>
        <taxon>Pseudomonadota</taxon>
        <taxon>Gammaproteobacteria</taxon>
        <taxon>Enterobacterales</taxon>
        <taxon>Enterobacteriaceae</taxon>
        <taxon>Atlantibacter</taxon>
    </lineage>
</organism>
<evidence type="ECO:0000313" key="2">
    <source>
        <dbReference type="EMBL" id="RSE26761.1"/>
    </source>
</evidence>
<dbReference type="EMBL" id="RHXB01000005">
    <property type="protein sequence ID" value="RSE26761.1"/>
    <property type="molecule type" value="Genomic_DNA"/>
</dbReference>
<reference evidence="2 3" key="1">
    <citation type="submission" date="2018-10" db="EMBL/GenBank/DDBJ databases">
        <title>Transmission dynamics of multidrug resistant bacteria on intensive care unit surfaces.</title>
        <authorList>
            <person name="D'Souza A.W."/>
            <person name="Potter R.F."/>
            <person name="Wallace M."/>
            <person name="Shupe A."/>
            <person name="Patel S."/>
            <person name="Sun S."/>
            <person name="Gul D."/>
            <person name="Kwon J.H."/>
            <person name="Andleeb S."/>
            <person name="Burnham C.-A.D."/>
            <person name="Dantas G."/>
        </authorList>
    </citation>
    <scope>NUCLEOTIDE SEQUENCE [LARGE SCALE GENOMIC DNA]</scope>
    <source>
        <strain evidence="2 3">AS_373</strain>
    </source>
</reference>
<evidence type="ECO:0000313" key="3">
    <source>
        <dbReference type="Proteomes" id="UP000275331"/>
    </source>
</evidence>
<dbReference type="Proteomes" id="UP000275331">
    <property type="component" value="Unassembled WGS sequence"/>
</dbReference>
<dbReference type="AlphaFoldDB" id="A0A3R9F232"/>
<sequence>MAGVFLPIEIAEAFSGGRGKPQGCGLRARKAGCRISPDPEPDAISRGYREAAISRGGAGVARGAAASPTGPFAYSGARD</sequence>
<dbReference type="OrthoDB" id="6634423at2"/>
<comment type="caution">
    <text evidence="2">The sequence shown here is derived from an EMBL/GenBank/DDBJ whole genome shotgun (WGS) entry which is preliminary data.</text>
</comment>
<evidence type="ECO:0000256" key="1">
    <source>
        <dbReference type="SAM" id="MobiDB-lite"/>
    </source>
</evidence>
<gene>
    <name evidence="2" type="ORF">EGT71_10110</name>
</gene>
<feature type="region of interest" description="Disordered" evidence="1">
    <location>
        <begin position="58"/>
        <end position="79"/>
    </location>
</feature>
<feature type="compositionally biased region" description="Low complexity" evidence="1">
    <location>
        <begin position="58"/>
        <end position="67"/>
    </location>
</feature>
<proteinExistence type="predicted"/>
<name>A0A3R9F232_9ENTR</name>
<accession>A0A3R9F232</accession>
<protein>
    <submittedName>
        <fullName evidence="2">Uncharacterized protein</fullName>
    </submittedName>
</protein>